<gene>
    <name evidence="5" type="ORF">ESP70_017820</name>
</gene>
<proteinExistence type="predicted"/>
<dbReference type="EMBL" id="SDPQ02000003">
    <property type="protein sequence ID" value="KAA1395986.1"/>
    <property type="molecule type" value="Genomic_DNA"/>
</dbReference>
<sequence>MAKLKRDQRVCPFCAETIKASAIRCRFCHSDVTPLIDPESGTVTTEKSRTRFRPRAVGAEETPEVADVVDETDAEPDAPEDVDEEVDEVKVAPRARFEGLTLHQRLTLVLSVLVVLAAAGVGTLWWQAERGSATVAPGGTLVGDDARTEVLVAGADLAQRTLSYDYKTLANDMEVARARMTPSFRKQYDATMAEVRANTTKNKIVLQTVAVSSAIISATEHKARVLVFVNQTTTAGTGKNANPQALQNSLVITLTRGGGDWAISKLKMLG</sequence>
<protein>
    <recommendedName>
        <fullName evidence="7">Mce-associated membrane protein</fullName>
    </recommendedName>
</protein>
<accession>A0A5M4FCA7</accession>
<name>A0A5M4FCA7_9ACTN</name>
<feature type="compositionally biased region" description="Acidic residues" evidence="3">
    <location>
        <begin position="61"/>
        <end position="84"/>
    </location>
</feature>
<evidence type="ECO:0000313" key="6">
    <source>
        <dbReference type="Proteomes" id="UP000380867"/>
    </source>
</evidence>
<organism evidence="5 6">
    <name type="scientific">Aeromicrobium ginsengisoli</name>
    <dbReference type="NCBI Taxonomy" id="363867"/>
    <lineage>
        <taxon>Bacteria</taxon>
        <taxon>Bacillati</taxon>
        <taxon>Actinomycetota</taxon>
        <taxon>Actinomycetes</taxon>
        <taxon>Propionibacteriales</taxon>
        <taxon>Nocardioidaceae</taxon>
        <taxon>Aeromicrobium</taxon>
    </lineage>
</organism>
<keyword evidence="4" id="KW-0812">Transmembrane</keyword>
<evidence type="ECO:0000313" key="5">
    <source>
        <dbReference type="EMBL" id="KAA1395986.1"/>
    </source>
</evidence>
<dbReference type="PANTHER" id="PTHR37042:SF4">
    <property type="entry name" value="OUTER MEMBRANE PROTEIN RV1973"/>
    <property type="match status" value="1"/>
</dbReference>
<dbReference type="PANTHER" id="PTHR37042">
    <property type="entry name" value="OUTER MEMBRANE PROTEIN RV1973"/>
    <property type="match status" value="1"/>
</dbReference>
<keyword evidence="4" id="KW-1133">Transmembrane helix</keyword>
<evidence type="ECO:0000256" key="4">
    <source>
        <dbReference type="SAM" id="Phobius"/>
    </source>
</evidence>
<comment type="caution">
    <text evidence="5">The sequence shown here is derived from an EMBL/GenBank/DDBJ whole genome shotgun (WGS) entry which is preliminary data.</text>
</comment>
<dbReference type="OrthoDB" id="3828517at2"/>
<keyword evidence="2 4" id="KW-0472">Membrane</keyword>
<reference evidence="5" key="1">
    <citation type="submission" date="2019-09" db="EMBL/GenBank/DDBJ databases">
        <authorList>
            <person name="Li J."/>
        </authorList>
    </citation>
    <scope>NUCLEOTIDE SEQUENCE [LARGE SCALE GENOMIC DNA]</scope>
    <source>
        <strain evidence="5">JCM 14732</strain>
    </source>
</reference>
<evidence type="ECO:0000256" key="1">
    <source>
        <dbReference type="ARBA" id="ARBA00004370"/>
    </source>
</evidence>
<dbReference type="GO" id="GO:0016020">
    <property type="term" value="C:membrane"/>
    <property type="evidence" value="ECO:0007669"/>
    <property type="project" value="UniProtKB-SubCell"/>
</dbReference>
<keyword evidence="6" id="KW-1185">Reference proteome</keyword>
<evidence type="ECO:0000256" key="2">
    <source>
        <dbReference type="ARBA" id="ARBA00023136"/>
    </source>
</evidence>
<feature type="transmembrane region" description="Helical" evidence="4">
    <location>
        <begin position="106"/>
        <end position="126"/>
    </location>
</feature>
<evidence type="ECO:0008006" key="7">
    <source>
        <dbReference type="Google" id="ProtNLM"/>
    </source>
</evidence>
<dbReference type="AlphaFoldDB" id="A0A5M4FCA7"/>
<feature type="region of interest" description="Disordered" evidence="3">
    <location>
        <begin position="56"/>
        <end position="84"/>
    </location>
</feature>
<dbReference type="Proteomes" id="UP000380867">
    <property type="component" value="Unassembled WGS sequence"/>
</dbReference>
<dbReference type="RefSeq" id="WP_149690633.1">
    <property type="nucleotide sequence ID" value="NZ_SDPQ02000003.1"/>
</dbReference>
<evidence type="ECO:0000256" key="3">
    <source>
        <dbReference type="SAM" id="MobiDB-lite"/>
    </source>
</evidence>
<comment type="subcellular location">
    <subcellularLocation>
        <location evidence="1">Membrane</location>
    </subcellularLocation>
</comment>